<evidence type="ECO:0000256" key="1">
    <source>
        <dbReference type="SAM" id="MobiDB-lite"/>
    </source>
</evidence>
<feature type="domain" description="Ig-like" evidence="4">
    <location>
        <begin position="334"/>
        <end position="405"/>
    </location>
</feature>
<dbReference type="PANTHER" id="PTHR11422:SF3">
    <property type="entry name" value="G6F-LIKE PROTEIN"/>
    <property type="match status" value="1"/>
</dbReference>
<dbReference type="GO" id="GO:1990782">
    <property type="term" value="F:protein tyrosine kinase binding"/>
    <property type="evidence" value="ECO:0007669"/>
    <property type="project" value="TreeGrafter"/>
</dbReference>
<dbReference type="PROSITE" id="PS50835">
    <property type="entry name" value="IG_LIKE"/>
    <property type="match status" value="2"/>
</dbReference>
<dbReference type="GO" id="GO:0042289">
    <property type="term" value="F:MHC class II protein binding"/>
    <property type="evidence" value="ECO:0007669"/>
    <property type="project" value="TreeGrafter"/>
</dbReference>
<keyword evidence="2" id="KW-0472">Membrane</keyword>
<proteinExistence type="predicted"/>
<feature type="chain" id="PRO_5038825233" description="Ig-like domain-containing protein" evidence="3">
    <location>
        <begin position="24"/>
        <end position="507"/>
    </location>
</feature>
<dbReference type="EMBL" id="JAFIRN010000001">
    <property type="protein sequence ID" value="KAG5856229.1"/>
    <property type="molecule type" value="Genomic_DNA"/>
</dbReference>
<evidence type="ECO:0000256" key="3">
    <source>
        <dbReference type="SAM" id="SignalP"/>
    </source>
</evidence>
<dbReference type="InterPro" id="IPR007110">
    <property type="entry name" value="Ig-like_dom"/>
</dbReference>
<dbReference type="GO" id="GO:0009897">
    <property type="term" value="C:external side of plasma membrane"/>
    <property type="evidence" value="ECO:0007669"/>
    <property type="project" value="TreeGrafter"/>
</dbReference>
<dbReference type="GO" id="GO:0070374">
    <property type="term" value="P:positive regulation of ERK1 and ERK2 cascade"/>
    <property type="evidence" value="ECO:0007669"/>
    <property type="project" value="TreeGrafter"/>
</dbReference>
<evidence type="ECO:0000313" key="5">
    <source>
        <dbReference type="EMBL" id="KAG5856229.1"/>
    </source>
</evidence>
<gene>
    <name evidence="5" type="ORF">ANANG_G00005830</name>
</gene>
<feature type="region of interest" description="Disordered" evidence="1">
    <location>
        <begin position="452"/>
        <end position="481"/>
    </location>
</feature>
<dbReference type="GO" id="GO:0035723">
    <property type="term" value="P:interleukin-15-mediated signaling pathway"/>
    <property type="evidence" value="ECO:0007669"/>
    <property type="project" value="TreeGrafter"/>
</dbReference>
<protein>
    <recommendedName>
        <fullName evidence="4">Ig-like domain-containing protein</fullName>
    </recommendedName>
</protein>
<accession>A0A9D3S5E4</accession>
<keyword evidence="6" id="KW-1185">Reference proteome</keyword>
<feature type="signal peptide" evidence="3">
    <location>
        <begin position="1"/>
        <end position="23"/>
    </location>
</feature>
<dbReference type="Gene3D" id="2.60.40.10">
    <property type="entry name" value="Immunoglobulins"/>
    <property type="match status" value="2"/>
</dbReference>
<feature type="transmembrane region" description="Helical" evidence="2">
    <location>
        <begin position="419"/>
        <end position="442"/>
    </location>
</feature>
<feature type="domain" description="Ig-like" evidence="4">
    <location>
        <begin position="9"/>
        <end position="130"/>
    </location>
</feature>
<dbReference type="GO" id="GO:0045121">
    <property type="term" value="C:membrane raft"/>
    <property type="evidence" value="ECO:0007669"/>
    <property type="project" value="TreeGrafter"/>
</dbReference>
<dbReference type="PANTHER" id="PTHR11422">
    <property type="entry name" value="T-CELL SURFACE GLYCOPROTEIN CD4"/>
    <property type="match status" value="1"/>
</dbReference>
<evidence type="ECO:0000313" key="6">
    <source>
        <dbReference type="Proteomes" id="UP001044222"/>
    </source>
</evidence>
<keyword evidence="2" id="KW-0812">Transmembrane</keyword>
<comment type="caution">
    <text evidence="5">The sequence shown here is derived from an EMBL/GenBank/DDBJ whole genome shotgun (WGS) entry which is preliminary data.</text>
</comment>
<dbReference type="Proteomes" id="UP001044222">
    <property type="component" value="Unassembled WGS sequence"/>
</dbReference>
<organism evidence="5 6">
    <name type="scientific">Anguilla anguilla</name>
    <name type="common">European freshwater eel</name>
    <name type="synonym">Muraena anguilla</name>
    <dbReference type="NCBI Taxonomy" id="7936"/>
    <lineage>
        <taxon>Eukaryota</taxon>
        <taxon>Metazoa</taxon>
        <taxon>Chordata</taxon>
        <taxon>Craniata</taxon>
        <taxon>Vertebrata</taxon>
        <taxon>Euteleostomi</taxon>
        <taxon>Actinopterygii</taxon>
        <taxon>Neopterygii</taxon>
        <taxon>Teleostei</taxon>
        <taxon>Anguilliformes</taxon>
        <taxon>Anguillidae</taxon>
        <taxon>Anguilla</taxon>
    </lineage>
</organism>
<name>A0A9D3S5E4_ANGAN</name>
<keyword evidence="2" id="KW-1133">Transmembrane helix</keyword>
<reference evidence="5" key="1">
    <citation type="submission" date="2021-01" db="EMBL/GenBank/DDBJ databases">
        <title>A chromosome-scale assembly of European eel, Anguilla anguilla.</title>
        <authorList>
            <person name="Henkel C."/>
            <person name="Jong-Raadsen S.A."/>
            <person name="Dufour S."/>
            <person name="Weltzien F.-A."/>
            <person name="Palstra A.P."/>
            <person name="Pelster B."/>
            <person name="Spaink H.P."/>
            <person name="Van Den Thillart G.E."/>
            <person name="Jansen H."/>
            <person name="Zahm M."/>
            <person name="Klopp C."/>
            <person name="Cedric C."/>
            <person name="Louis A."/>
            <person name="Berthelot C."/>
            <person name="Parey E."/>
            <person name="Roest Crollius H."/>
            <person name="Montfort J."/>
            <person name="Robinson-Rechavi M."/>
            <person name="Bucao C."/>
            <person name="Bouchez O."/>
            <person name="Gislard M."/>
            <person name="Lluch J."/>
            <person name="Milhes M."/>
            <person name="Lampietro C."/>
            <person name="Lopez Roques C."/>
            <person name="Donnadieu C."/>
            <person name="Braasch I."/>
            <person name="Desvignes T."/>
            <person name="Postlethwait J."/>
            <person name="Bobe J."/>
            <person name="Guiguen Y."/>
            <person name="Dirks R."/>
        </authorList>
    </citation>
    <scope>NUCLEOTIDE SEQUENCE</scope>
    <source>
        <strain evidence="5">Tag_6206</strain>
        <tissue evidence="5">Liver</tissue>
    </source>
</reference>
<dbReference type="InterPro" id="IPR013783">
    <property type="entry name" value="Ig-like_fold"/>
</dbReference>
<dbReference type="GO" id="GO:0042110">
    <property type="term" value="P:T cell activation"/>
    <property type="evidence" value="ECO:0007669"/>
    <property type="project" value="TreeGrafter"/>
</dbReference>
<sequence length="507" mass="56295">MELFFLPCPLFIALLSISGAASAKEDWDDVVVTKENTPVTLACSDRPLKGSVKLEWLWKPDGRDAWSLVLSANQRQEFRGGASKADMRLADPHFQTSGDFSLRFKPRASDGGRYSCLVDLGEKKARQRVTLLAILRVAVGPALPVPADGTLRLVTEVSPSEAVSEVACRADQGNYTCQVRPRAGARRHHFLFTYWIAADVSKAANFTSLTNGTAVSTACLSRTPVPLSCTAVPGDYVLLYWQRPDRRDMDRVFAYDRWRRDRTDGTDRTVRTPSRLRLANPAAAKSGIFSFVLEPELQEGGVYLCEVFLNDHVFSHATRISVLRVYAQSTPSMLVLWCQYSERSQVKQVSWAHQNQSYRLTWSSSAPGRLTTEVPLPLQPGAAGNYTCALELRTGKVIRAVYTVTPPPAVNPSLSSPVILFPLSGLGLLVPLVAVALGVLLWKRGHRITRPRAEQSLSHHSGEVENVYENPEDLRQTPGQSSVYMDLKPTNDDDVYKELDRYEQCPC</sequence>
<dbReference type="AlphaFoldDB" id="A0A9D3S5E4"/>
<evidence type="ECO:0000259" key="4">
    <source>
        <dbReference type="PROSITE" id="PS50835"/>
    </source>
</evidence>
<evidence type="ECO:0000256" key="2">
    <source>
        <dbReference type="SAM" id="Phobius"/>
    </source>
</evidence>
<keyword evidence="3" id="KW-0732">Signal</keyword>